<accession>A0A1X0QLW8</accession>
<dbReference type="InterPro" id="IPR027417">
    <property type="entry name" value="P-loop_NTPase"/>
</dbReference>
<organism evidence="2">
    <name type="scientific">Rhizopus microsporus var. microsporus</name>
    <dbReference type="NCBI Taxonomy" id="86635"/>
    <lineage>
        <taxon>Eukaryota</taxon>
        <taxon>Fungi</taxon>
        <taxon>Fungi incertae sedis</taxon>
        <taxon>Mucoromycota</taxon>
        <taxon>Mucoromycotina</taxon>
        <taxon>Mucoromycetes</taxon>
        <taxon>Mucorales</taxon>
        <taxon>Mucorineae</taxon>
        <taxon>Rhizopodaceae</taxon>
        <taxon>Rhizopus</taxon>
    </lineage>
</organism>
<feature type="transmembrane region" description="Helical" evidence="1">
    <location>
        <begin position="5"/>
        <end position="24"/>
    </location>
</feature>
<proteinExistence type="predicted"/>
<evidence type="ECO:0000256" key="1">
    <source>
        <dbReference type="SAM" id="Phobius"/>
    </source>
</evidence>
<sequence>MAEAFILYLFLSFFYFSFLLMSYSEDTYDYLFKIIIIGDSGVGKSNLLLRYTVRRIGEREKQG</sequence>
<protein>
    <recommendedName>
        <fullName evidence="3">P-loop containing nucleoside triphosphate hydrolase protein</fullName>
    </recommendedName>
</protein>
<keyword evidence="1" id="KW-1133">Transmembrane helix</keyword>
<reference evidence="2" key="1">
    <citation type="journal article" date="2016" name="Proc. Natl. Acad. Sci. U.S.A.">
        <title>Lipid metabolic changes in an early divergent fungus govern the establishment of a mutualistic symbiosis with endobacteria.</title>
        <authorList>
            <person name="Lastovetsky O.A."/>
            <person name="Gaspar M.L."/>
            <person name="Mondo S.J."/>
            <person name="LaButti K.M."/>
            <person name="Sandor L."/>
            <person name="Grigoriev I.V."/>
            <person name="Henry S.A."/>
            <person name="Pawlowska T.E."/>
        </authorList>
    </citation>
    <scope>NUCLEOTIDE SEQUENCE [LARGE SCALE GENOMIC DNA]</scope>
    <source>
        <strain evidence="2">ATCC 52814</strain>
    </source>
</reference>
<dbReference type="InterPro" id="IPR001806">
    <property type="entry name" value="Small_GTPase"/>
</dbReference>
<dbReference type="VEuPathDB" id="FungiDB:BCV72DRAFT_101903"/>
<keyword evidence="1" id="KW-0472">Membrane</keyword>
<dbReference type="EMBL" id="KV922312">
    <property type="protein sequence ID" value="ORE00746.1"/>
    <property type="molecule type" value="Genomic_DNA"/>
</dbReference>
<dbReference type="GO" id="GO:0005525">
    <property type="term" value="F:GTP binding"/>
    <property type="evidence" value="ECO:0007669"/>
    <property type="project" value="InterPro"/>
</dbReference>
<evidence type="ECO:0000313" key="2">
    <source>
        <dbReference type="EMBL" id="ORE00746.1"/>
    </source>
</evidence>
<evidence type="ECO:0008006" key="3">
    <source>
        <dbReference type="Google" id="ProtNLM"/>
    </source>
</evidence>
<dbReference type="AlphaFoldDB" id="A0A1X0QLW8"/>
<name>A0A1X0QLW8_RHIZD</name>
<dbReference type="SUPFAM" id="SSF52540">
    <property type="entry name" value="P-loop containing nucleoside triphosphate hydrolases"/>
    <property type="match status" value="1"/>
</dbReference>
<dbReference type="Pfam" id="PF00071">
    <property type="entry name" value="Ras"/>
    <property type="match status" value="1"/>
</dbReference>
<dbReference type="Gene3D" id="3.40.50.300">
    <property type="entry name" value="P-loop containing nucleotide triphosphate hydrolases"/>
    <property type="match status" value="1"/>
</dbReference>
<keyword evidence="1" id="KW-0812">Transmembrane</keyword>
<dbReference type="Proteomes" id="UP000242414">
    <property type="component" value="Unassembled WGS sequence"/>
</dbReference>
<gene>
    <name evidence="2" type="ORF">BCV72DRAFT_101903</name>
</gene>
<dbReference type="GO" id="GO:0003924">
    <property type="term" value="F:GTPase activity"/>
    <property type="evidence" value="ECO:0007669"/>
    <property type="project" value="InterPro"/>
</dbReference>